<dbReference type="Gene3D" id="3.40.50.300">
    <property type="entry name" value="P-loop containing nucleotide triphosphate hydrolases"/>
    <property type="match status" value="1"/>
</dbReference>
<dbReference type="RefSeq" id="WP_015157998.1">
    <property type="nucleotide sequence ID" value="NC_019697.1"/>
</dbReference>
<dbReference type="PANTHER" id="PTHR34301:SF8">
    <property type="entry name" value="ATPASE DOMAIN-CONTAINING PROTEIN"/>
    <property type="match status" value="1"/>
</dbReference>
<proteinExistence type="predicted"/>
<organism evidence="1 2">
    <name type="scientific">Chamaesiphon minutus (strain ATCC 27169 / PCC 6605)</name>
    <dbReference type="NCBI Taxonomy" id="1173020"/>
    <lineage>
        <taxon>Bacteria</taxon>
        <taxon>Bacillati</taxon>
        <taxon>Cyanobacteriota</taxon>
        <taxon>Cyanophyceae</taxon>
        <taxon>Gomontiellales</taxon>
        <taxon>Chamaesiphonaceae</taxon>
        <taxon>Chamaesiphon</taxon>
    </lineage>
</organism>
<dbReference type="Proteomes" id="UP000010366">
    <property type="component" value="Chromosome"/>
</dbReference>
<dbReference type="STRING" id="1173020.Cha6605_0517"/>
<protein>
    <recommendedName>
        <fullName evidence="3">ATPase (AAA+ superfamily)</fullName>
    </recommendedName>
</protein>
<dbReference type="HOGENOM" id="CLU_715514_0_0_3"/>
<evidence type="ECO:0000313" key="1">
    <source>
        <dbReference type="EMBL" id="AFY91804.1"/>
    </source>
</evidence>
<gene>
    <name evidence="1" type="ORF">Cha6605_0517</name>
</gene>
<accession>K9UC88</accession>
<sequence length="395" mass="45169">MKANPGGQIDSADIIGRDAVIDELWERLAQQSIVLTAERRMGKTTIVKQMVKEGGAAVFPIYRDLEKVVSPAEFVSNILTDISGYQKGFKKVEEAFGKFTKDFAGWQIGNIIKIPEASTSRWKEILENAIEYVMSHPLAVDDWEDGKKGKQIIFFWDELPMMLDNFLKRENGALVAMEVLDTLRALRQTYPQLRMVYTGSIGLHHVISKLKDAGYNNAPTNDMYTCDLQPLDPDDAIELATQLLDGENIATTDRSAVANEISQQVDRIPFYIHHSILKLKSLRQQISPDLVKAQIDLVLCDPNPWDMNHYQERIKTYYRDGAKEVALAILDTLAESTIGLSLEQIRDRNLAIQDIEIFRTVLKLLRQDGYLVMNVDKTYSFRYGLIKRYWQYQRV</sequence>
<dbReference type="SUPFAM" id="SSF52540">
    <property type="entry name" value="P-loop containing nucleoside triphosphate hydrolases"/>
    <property type="match status" value="1"/>
</dbReference>
<dbReference type="EMBL" id="CP003600">
    <property type="protein sequence ID" value="AFY91804.1"/>
    <property type="molecule type" value="Genomic_DNA"/>
</dbReference>
<dbReference type="eggNOG" id="COG1672">
    <property type="taxonomic scope" value="Bacteria"/>
</dbReference>
<name>K9UC88_CHAP6</name>
<reference evidence="1 2" key="1">
    <citation type="submission" date="2012-05" db="EMBL/GenBank/DDBJ databases">
        <title>Finished chromosome of genome of Chamaesiphon sp. PCC 6605.</title>
        <authorList>
            <consortium name="US DOE Joint Genome Institute"/>
            <person name="Gugger M."/>
            <person name="Coursin T."/>
            <person name="Rippka R."/>
            <person name="Tandeau De Marsac N."/>
            <person name="Huntemann M."/>
            <person name="Wei C.-L."/>
            <person name="Han J."/>
            <person name="Detter J.C."/>
            <person name="Han C."/>
            <person name="Tapia R."/>
            <person name="Chen A."/>
            <person name="Kyrpides N."/>
            <person name="Mavromatis K."/>
            <person name="Markowitz V."/>
            <person name="Szeto E."/>
            <person name="Ivanova N."/>
            <person name="Pagani I."/>
            <person name="Pati A."/>
            <person name="Goodwin L."/>
            <person name="Nordberg H.P."/>
            <person name="Cantor M.N."/>
            <person name="Hua S.X."/>
            <person name="Woyke T."/>
            <person name="Kerfeld C.A."/>
        </authorList>
    </citation>
    <scope>NUCLEOTIDE SEQUENCE [LARGE SCALE GENOMIC DNA]</scope>
    <source>
        <strain evidence="2">ATCC 27169 / PCC 6605</strain>
    </source>
</reference>
<dbReference type="PATRIC" id="fig|1173020.3.peg.618"/>
<dbReference type="KEGG" id="cmp:Cha6605_0517"/>
<dbReference type="OrthoDB" id="1550950at2"/>
<keyword evidence="2" id="KW-1185">Reference proteome</keyword>
<evidence type="ECO:0000313" key="2">
    <source>
        <dbReference type="Proteomes" id="UP000010366"/>
    </source>
</evidence>
<evidence type="ECO:0008006" key="3">
    <source>
        <dbReference type="Google" id="ProtNLM"/>
    </source>
</evidence>
<dbReference type="InterPro" id="IPR027417">
    <property type="entry name" value="P-loop_NTPase"/>
</dbReference>
<dbReference type="AlphaFoldDB" id="K9UC88"/>
<dbReference type="PANTHER" id="PTHR34301">
    <property type="entry name" value="DNA-BINDING PROTEIN-RELATED"/>
    <property type="match status" value="1"/>
</dbReference>